<dbReference type="AlphaFoldDB" id="A0A812T0V9"/>
<sequence>MSRLPRHLLLAALCCTSGECGETLEPLVWDDACVVNASLEDCGTSLRQLRASTRGRPRSPAGERYLELVDTFLERQPRQSFLKNGAGLLQTFGASLGGGDCGDLCALPAPCPEFGVSKRCRYDVYDNAVAAIYLTKRGKLVAARGILDAFLHLLYPPQEIPHLSFGERDGLPSGRWLTLIGSSYTHKEVKAGSYYGKHVVDGGVDTGNNAWVALALANFAAASGEQCYLVAAHDILKALKRTAVCKDKLLGFMAKLRPYPANYRSTEHNIDMYALAKVLGDEDAANRARVFVQEMFGYNTRYPQSFAMGTDGEVPCDVTFMKTAVPADGVFWNLLAGAEPARERKTAAVAAALQSIEDEGLLTWDEDVIGNATGSRAENLRGMRFTNWGNGVQWENTAAAVMALLESHKEFDDGLSDVDVHEEIGRMRQSLLTLLDTYGAVPASVLGGNIQAWKKNEHHRTFPGGSDTGIGWTYYRYPHVAATAWAGLLLLYQFDNETQVNGNANPYSPPDPPLPRMPSVSDLSCLAR</sequence>
<keyword evidence="2" id="KW-0732">Signal</keyword>
<comment type="caution">
    <text evidence="3">The sequence shown here is derived from an EMBL/GenBank/DDBJ whole genome shotgun (WGS) entry which is preliminary data.</text>
</comment>
<evidence type="ECO:0000256" key="2">
    <source>
        <dbReference type="SAM" id="SignalP"/>
    </source>
</evidence>
<accession>A0A812T0V9</accession>
<keyword evidence="4" id="KW-1185">Reference proteome</keyword>
<feature type="chain" id="PRO_5032706774" evidence="2">
    <location>
        <begin position="21"/>
        <end position="528"/>
    </location>
</feature>
<feature type="compositionally biased region" description="Pro residues" evidence="1">
    <location>
        <begin position="507"/>
        <end position="516"/>
    </location>
</feature>
<evidence type="ECO:0000313" key="3">
    <source>
        <dbReference type="EMBL" id="CAE7500427.1"/>
    </source>
</evidence>
<name>A0A812T0V9_9DINO</name>
<evidence type="ECO:0000256" key="1">
    <source>
        <dbReference type="SAM" id="MobiDB-lite"/>
    </source>
</evidence>
<reference evidence="3" key="1">
    <citation type="submission" date="2021-02" db="EMBL/GenBank/DDBJ databases">
        <authorList>
            <person name="Dougan E. K."/>
            <person name="Rhodes N."/>
            <person name="Thang M."/>
            <person name="Chan C."/>
        </authorList>
    </citation>
    <scope>NUCLEOTIDE SEQUENCE</scope>
</reference>
<feature type="signal peptide" evidence="2">
    <location>
        <begin position="1"/>
        <end position="20"/>
    </location>
</feature>
<organism evidence="3 4">
    <name type="scientific">Symbiodinium natans</name>
    <dbReference type="NCBI Taxonomy" id="878477"/>
    <lineage>
        <taxon>Eukaryota</taxon>
        <taxon>Sar</taxon>
        <taxon>Alveolata</taxon>
        <taxon>Dinophyceae</taxon>
        <taxon>Suessiales</taxon>
        <taxon>Symbiodiniaceae</taxon>
        <taxon>Symbiodinium</taxon>
    </lineage>
</organism>
<dbReference type="Proteomes" id="UP000604046">
    <property type="component" value="Unassembled WGS sequence"/>
</dbReference>
<proteinExistence type="predicted"/>
<dbReference type="EMBL" id="CAJNDS010002500">
    <property type="protein sequence ID" value="CAE7500427.1"/>
    <property type="molecule type" value="Genomic_DNA"/>
</dbReference>
<dbReference type="OrthoDB" id="420938at2759"/>
<evidence type="ECO:0000313" key="4">
    <source>
        <dbReference type="Proteomes" id="UP000604046"/>
    </source>
</evidence>
<feature type="region of interest" description="Disordered" evidence="1">
    <location>
        <begin position="502"/>
        <end position="528"/>
    </location>
</feature>
<gene>
    <name evidence="3" type="primary">DEGP1</name>
    <name evidence="3" type="ORF">SNAT2548_LOCUS28026</name>
</gene>
<protein>
    <submittedName>
        <fullName evidence="3">DEGP1 protein</fullName>
    </submittedName>
</protein>